<accession>A0A1Q5PYK9</accession>
<dbReference type="RefSeq" id="WP_073822327.1">
    <property type="nucleotide sequence ID" value="NZ_MQVS01000001.1"/>
</dbReference>
<dbReference type="AlphaFoldDB" id="A0A1Q5PYK9"/>
<protein>
    <submittedName>
        <fullName evidence="1">Uncharacterized protein</fullName>
    </submittedName>
</protein>
<evidence type="ECO:0000313" key="2">
    <source>
        <dbReference type="Proteomes" id="UP000185612"/>
    </source>
</evidence>
<dbReference type="EMBL" id="MQVS01000001">
    <property type="protein sequence ID" value="OKL52708.1"/>
    <property type="molecule type" value="Genomic_DNA"/>
</dbReference>
<dbReference type="SUPFAM" id="SSF140453">
    <property type="entry name" value="EsxAB dimer-like"/>
    <property type="match status" value="1"/>
</dbReference>
<sequence>MAGLFAGMLPQVPGDPAAILRLADDLRRKSATVEEQDSSLRQVEWQLNDWEGKTVAACREVLQGVKGDLAELQDGYLQGSRALEYYAWQPWATQEEILKLRRELAALDDEAARNFALRGVAGVVEIIPRVHAIQRDYNQYCRQIAKDTQDCAAQLYQGLHIEPVVL</sequence>
<dbReference type="STRING" id="52770.BSZ40_00965"/>
<keyword evidence="2" id="KW-1185">Reference proteome</keyword>
<gene>
    <name evidence="1" type="ORF">BSZ40_00965</name>
</gene>
<evidence type="ECO:0000313" key="1">
    <source>
        <dbReference type="EMBL" id="OKL52708.1"/>
    </source>
</evidence>
<dbReference type="InParanoid" id="A0A1Q5PYK9"/>
<proteinExistence type="predicted"/>
<reference evidence="2" key="1">
    <citation type="submission" date="2016-12" db="EMBL/GenBank/DDBJ databases">
        <authorList>
            <person name="Meng X."/>
        </authorList>
    </citation>
    <scope>NUCLEOTIDE SEQUENCE [LARGE SCALE GENOMIC DNA]</scope>
    <source>
        <strain evidence="2">DSM 20732</strain>
    </source>
</reference>
<comment type="caution">
    <text evidence="1">The sequence shown here is derived from an EMBL/GenBank/DDBJ whole genome shotgun (WGS) entry which is preliminary data.</text>
</comment>
<name>A0A1Q5PYK9_9ACTO</name>
<organism evidence="1 2">
    <name type="scientific">Buchananella hordeovulneris</name>
    <dbReference type="NCBI Taxonomy" id="52770"/>
    <lineage>
        <taxon>Bacteria</taxon>
        <taxon>Bacillati</taxon>
        <taxon>Actinomycetota</taxon>
        <taxon>Actinomycetes</taxon>
        <taxon>Actinomycetales</taxon>
        <taxon>Actinomycetaceae</taxon>
        <taxon>Buchananella</taxon>
    </lineage>
</organism>
<dbReference type="InterPro" id="IPR036689">
    <property type="entry name" value="ESAT-6-like_sf"/>
</dbReference>
<dbReference type="Proteomes" id="UP000185612">
    <property type="component" value="Unassembled WGS sequence"/>
</dbReference>